<dbReference type="Gene3D" id="1.10.1330.10">
    <property type="entry name" value="Dockerin domain"/>
    <property type="match status" value="1"/>
</dbReference>
<evidence type="ECO:0000256" key="4">
    <source>
        <dbReference type="ARBA" id="ARBA00022801"/>
    </source>
</evidence>
<reference evidence="10" key="1">
    <citation type="submission" date="2017-11" db="EMBL/GenBank/DDBJ databases">
        <authorList>
            <person name="Watanabe M."/>
            <person name="Kojima H."/>
        </authorList>
    </citation>
    <scope>NUCLEOTIDE SEQUENCE [LARGE SCALE GENOMIC DNA]</scope>
    <source>
        <strain evidence="10">Tokyo 01</strain>
    </source>
</reference>
<evidence type="ECO:0000259" key="8">
    <source>
        <dbReference type="PROSITE" id="PS50093"/>
    </source>
</evidence>
<keyword evidence="10" id="KW-1185">Reference proteome</keyword>
<name>A0A401FRA2_9BACT</name>
<accession>A0A401FRA2</accession>
<comment type="caution">
    <text evidence="9">The sequence shown here is derived from an EMBL/GenBank/DDBJ whole genome shotgun (WGS) entry which is preliminary data.</text>
</comment>
<dbReference type="CDD" id="cd14256">
    <property type="entry name" value="Dockerin_I"/>
    <property type="match status" value="1"/>
</dbReference>
<feature type="domain" description="PKD" evidence="8">
    <location>
        <begin position="574"/>
        <end position="625"/>
    </location>
</feature>
<dbReference type="Gene3D" id="2.60.40.10">
    <property type="entry name" value="Immunoglobulins"/>
    <property type="match status" value="3"/>
</dbReference>
<dbReference type="SUPFAM" id="SSF54001">
    <property type="entry name" value="Cysteine proteinases"/>
    <property type="match status" value="1"/>
</dbReference>
<dbReference type="InterPro" id="IPR008979">
    <property type="entry name" value="Galactose-bd-like_sf"/>
</dbReference>
<dbReference type="Gene3D" id="2.60.120.260">
    <property type="entry name" value="Galactose-binding domain-like"/>
    <property type="match status" value="3"/>
</dbReference>
<evidence type="ECO:0000256" key="2">
    <source>
        <dbReference type="ARBA" id="ARBA00022670"/>
    </source>
</evidence>
<dbReference type="PRINTS" id="PR00797">
    <property type="entry name" value="STREPTOPAIN"/>
</dbReference>
<feature type="chain" id="PRO_5019015099" description="PKD domain-containing protein" evidence="7">
    <location>
        <begin position="21"/>
        <end position="1265"/>
    </location>
</feature>
<evidence type="ECO:0000313" key="9">
    <source>
        <dbReference type="EMBL" id="GBC59491.1"/>
    </source>
</evidence>
<dbReference type="InterPro" id="IPR011635">
    <property type="entry name" value="CARDB"/>
</dbReference>
<keyword evidence="2" id="KW-0645">Protease</keyword>
<dbReference type="InterPro" id="IPR044934">
    <property type="entry name" value="Streptopain_sf"/>
</dbReference>
<dbReference type="Gene3D" id="3.90.70.50">
    <property type="entry name" value="Peptidase C10, streptopain"/>
    <property type="match status" value="1"/>
</dbReference>
<dbReference type="SMART" id="SM00089">
    <property type="entry name" value="PKD"/>
    <property type="match status" value="1"/>
</dbReference>
<dbReference type="SUPFAM" id="SSF63446">
    <property type="entry name" value="Type I dockerin domain"/>
    <property type="match status" value="1"/>
</dbReference>
<sequence>MRKRLLLLLFVVFLGKTALAAPVSVDMAKQVAANWMNEKTGQPSSPADVSEIHTVRQGSAPVYHVFEFDSGGWVIIPADDIAYPVIGYSPDGTYAAEHHSPAFREWMDNAGQDIAAAKTKRVSPPSATRSAWDRLSVPTEAFIPAGSRTRSEPQPPVKGPLIQTNWSQGQYYNTLCPADSAGPDGHAVTGCVATAMAQIMRYHSHPTTGFGANSYTPDKHPEYGVQSADFGATTYNWANMPDTGAVTAYNNDVATLLYHCGVSVSIDYGNGVTDSGSSGSSVDAKDALRDHFKYDESVYYAQKSGYADDTWKNMLKAEINENRPLLYSGSGTGGHAFICDGYDSSTPAMFHFNWGWNDGSDGYFLLSSLTPCGDNFTNDQDGIFGIQPAKVPDLTFPYWEGFESGPISEDWMVSGQHVTVSAAEAHSGSGSLLLNDPDTTDTGINSAILKINVPAAGAALSFRVKRKSDAASDWLQQTALIRAQFGTETLLTIFDGDFDDDEWQRYVVDLSPWKNTVVRLYFEQKRQSTPSNQWMYIDDVEITEKPIADFKTERTEWFVNRPLKFTNLSANANSHTWTFTGGTPQSSTEVDPTITYTSPGTYPVSLVSTNTNGSDTETKTGYITIYPEPAVPYTNNFNSDNGRFYPYILTGCCSQWEWGTCNSSNFKNDTATIEGSGSWATVLNEYHGFNTRYALESPPFSLACETGDYFLEFSFRSVCGTGAGMNLEYSTDGGTTWLVLGDKNDPNGNGWYDEFSVGGLDGKPGWKNQAAFTVFYPKYKINQLKGNSDVRFRFVFGALNSFNDGFQIDEFSITNINFPYTEGFENNLPDNWTFSGERVTISTAEAHSGSGSLLLNDPTSTGYNVNTAALDIWVPENGHLSFWVKRGFDPAESQYNQQKAMIKSGEDVVKAVFDGDFNDSSWQQFTIDLAQWENQFITLYFEQYNSCNYKQWMYIDDVEITSSLPDLVIQSPGADPAATTAGSSLSVSCAVKNQGTAPASASTLKYYLSADAAFDVGDILMGSDSVGALPPGQTGVQGTSFSLPVSATPGTWYILFVADADNALGEGNENNNVAQCDIEITSSLPDLIIQSPGADPAATTASSSLSVLCAVKNQGTAPASASTLKYYLSADAAFDSGDILMGSDAVGTLSPGQTSSQDASFSLPACAMPGTWYVLFVADADNAVSEGNENNNVASYQITVDDPSPAAGDIDGSGGIDLSDAILVLRLMADIPVNADINTGADVNADHKIGMEEAVYILQEIAGLR</sequence>
<dbReference type="EMBL" id="BEXT01000001">
    <property type="protein sequence ID" value="GBC59491.1"/>
    <property type="molecule type" value="Genomic_DNA"/>
</dbReference>
<keyword evidence="3 7" id="KW-0732">Signal</keyword>
<dbReference type="GO" id="GO:0008234">
    <property type="term" value="F:cysteine-type peptidase activity"/>
    <property type="evidence" value="ECO:0007669"/>
    <property type="project" value="UniProtKB-KW"/>
</dbReference>
<feature type="active site" description="Nucleophile" evidence="6">
    <location>
        <position position="191"/>
    </location>
</feature>
<dbReference type="InterPro" id="IPR036439">
    <property type="entry name" value="Dockerin_dom_sf"/>
</dbReference>
<keyword evidence="5" id="KW-0788">Thiol protease</keyword>
<proteinExistence type="inferred from homology"/>
<keyword evidence="4" id="KW-0378">Hydrolase</keyword>
<evidence type="ECO:0000313" key="10">
    <source>
        <dbReference type="Proteomes" id="UP000288096"/>
    </source>
</evidence>
<gene>
    <name evidence="9" type="ORF">DENIS_0430</name>
</gene>
<dbReference type="PROSITE" id="PS50093">
    <property type="entry name" value="PKD"/>
    <property type="match status" value="1"/>
</dbReference>
<dbReference type="SUPFAM" id="SSF49299">
    <property type="entry name" value="PKD domain"/>
    <property type="match status" value="1"/>
</dbReference>
<dbReference type="OrthoDB" id="2235251at2"/>
<dbReference type="GO" id="GO:0000272">
    <property type="term" value="P:polysaccharide catabolic process"/>
    <property type="evidence" value="ECO:0007669"/>
    <property type="project" value="InterPro"/>
</dbReference>
<evidence type="ECO:0000256" key="5">
    <source>
        <dbReference type="ARBA" id="ARBA00022807"/>
    </source>
</evidence>
<dbReference type="InterPro" id="IPR025896">
    <property type="entry name" value="Spi_Prtas-inh"/>
</dbReference>
<evidence type="ECO:0000256" key="6">
    <source>
        <dbReference type="PIRSR" id="PIRSR600200-1"/>
    </source>
</evidence>
<dbReference type="SUPFAM" id="SSF49785">
    <property type="entry name" value="Galactose-binding domain-like"/>
    <property type="match status" value="1"/>
</dbReference>
<comment type="similarity">
    <text evidence="1">Belongs to the peptidase C10 family.</text>
</comment>
<dbReference type="Proteomes" id="UP000288096">
    <property type="component" value="Unassembled WGS sequence"/>
</dbReference>
<dbReference type="InterPro" id="IPR022409">
    <property type="entry name" value="PKD/Chitinase_dom"/>
</dbReference>
<dbReference type="Pfam" id="PF01640">
    <property type="entry name" value="Peptidase_C10"/>
    <property type="match status" value="1"/>
</dbReference>
<reference evidence="10" key="2">
    <citation type="submission" date="2019-01" db="EMBL/GenBank/DDBJ databases">
        <title>Genome sequence of Desulfonema ishimotonii strain Tokyo 01.</title>
        <authorList>
            <person name="Fukui M."/>
        </authorList>
    </citation>
    <scope>NUCLEOTIDE SEQUENCE [LARGE SCALE GENOMIC DNA]</scope>
    <source>
        <strain evidence="10">Tokyo 01</strain>
    </source>
</reference>
<dbReference type="InterPro" id="IPR038765">
    <property type="entry name" value="Papain-like_cys_pep_sf"/>
</dbReference>
<dbReference type="AlphaFoldDB" id="A0A401FRA2"/>
<evidence type="ECO:0000256" key="7">
    <source>
        <dbReference type="SAM" id="SignalP"/>
    </source>
</evidence>
<dbReference type="InterPro" id="IPR013783">
    <property type="entry name" value="Ig-like_fold"/>
</dbReference>
<dbReference type="InterPro" id="IPR000200">
    <property type="entry name" value="Peptidase_C10"/>
</dbReference>
<dbReference type="Pfam" id="PF13734">
    <property type="entry name" value="Inhibitor_I69"/>
    <property type="match status" value="1"/>
</dbReference>
<dbReference type="RefSeq" id="WP_124327002.1">
    <property type="nucleotide sequence ID" value="NZ_BEXT01000001.1"/>
</dbReference>
<dbReference type="InterPro" id="IPR000601">
    <property type="entry name" value="PKD_dom"/>
</dbReference>
<dbReference type="CDD" id="cd00146">
    <property type="entry name" value="PKD"/>
    <property type="match status" value="1"/>
</dbReference>
<evidence type="ECO:0000256" key="3">
    <source>
        <dbReference type="ARBA" id="ARBA00022729"/>
    </source>
</evidence>
<dbReference type="GO" id="GO:0006508">
    <property type="term" value="P:proteolysis"/>
    <property type="evidence" value="ECO:0007669"/>
    <property type="project" value="UniProtKB-KW"/>
</dbReference>
<protein>
    <recommendedName>
        <fullName evidence="8">PKD domain-containing protein</fullName>
    </recommendedName>
</protein>
<dbReference type="Pfam" id="PF07705">
    <property type="entry name" value="CARDB"/>
    <property type="match status" value="2"/>
</dbReference>
<dbReference type="InterPro" id="IPR035986">
    <property type="entry name" value="PKD_dom_sf"/>
</dbReference>
<dbReference type="Pfam" id="PF18911">
    <property type="entry name" value="PKD_4"/>
    <property type="match status" value="1"/>
</dbReference>
<evidence type="ECO:0000256" key="1">
    <source>
        <dbReference type="ARBA" id="ARBA00009693"/>
    </source>
</evidence>
<feature type="signal peptide" evidence="7">
    <location>
        <begin position="1"/>
        <end position="20"/>
    </location>
</feature>
<organism evidence="9 10">
    <name type="scientific">Desulfonema ishimotonii</name>
    <dbReference type="NCBI Taxonomy" id="45657"/>
    <lineage>
        <taxon>Bacteria</taxon>
        <taxon>Pseudomonadati</taxon>
        <taxon>Thermodesulfobacteriota</taxon>
        <taxon>Desulfobacteria</taxon>
        <taxon>Desulfobacterales</taxon>
        <taxon>Desulfococcaceae</taxon>
        <taxon>Desulfonema</taxon>
    </lineage>
</organism>
<feature type="active site" description="Proton acceptor" evidence="6">
    <location>
        <position position="335"/>
    </location>
</feature>